<evidence type="ECO:0000313" key="5">
    <source>
        <dbReference type="EMBL" id="MBP1994059.1"/>
    </source>
</evidence>
<accession>A0ABS4J2I8</accession>
<evidence type="ECO:0000256" key="1">
    <source>
        <dbReference type="ARBA" id="ARBA00023015"/>
    </source>
</evidence>
<dbReference type="SMART" id="SM00342">
    <property type="entry name" value="HTH_ARAC"/>
    <property type="match status" value="1"/>
</dbReference>
<dbReference type="RefSeq" id="WP_209975922.1">
    <property type="nucleotide sequence ID" value="NZ_JAGGLB010000023.1"/>
</dbReference>
<evidence type="ECO:0000256" key="2">
    <source>
        <dbReference type="ARBA" id="ARBA00023125"/>
    </source>
</evidence>
<keyword evidence="2" id="KW-0238">DNA-binding</keyword>
<dbReference type="InterPro" id="IPR020449">
    <property type="entry name" value="Tscrpt_reg_AraC-type_HTH"/>
</dbReference>
<dbReference type="PANTHER" id="PTHR47504:SF6">
    <property type="entry name" value="ARAC-FAMILY TRANSCRIPTIONAL REGULATOR"/>
    <property type="match status" value="1"/>
</dbReference>
<dbReference type="Proteomes" id="UP001519287">
    <property type="component" value="Unassembled WGS sequence"/>
</dbReference>
<sequence length="295" mass="33480">MKDKEHGSLVKRAIDYIENNIKQKVGLQDIAKHVIISKFHFHRMFSVAVGTSIADYIRKRRLTRAALELVQTNKRILDIAIDYHFQSQEAFTRAFKKMFHLTPGQYRDYSKLTKMGGNQMQSKSVPYGWTITGDSPNEYETAVDNQEVHQGRASGYLGSKGEKGGGFATLMQMFDASAYRGQRLKLTAFVKSNQVEGWAGLWMRIDGNEGEMLKFDNMQNRAITGTNNWNQYFVVLDIPVKSHAIAFGVLLAGKGKVWVDNFRFEVVDDKVPTTDQQADEGLPAQPVNLNFEEKQ</sequence>
<dbReference type="Gene3D" id="1.10.10.60">
    <property type="entry name" value="Homeodomain-like"/>
    <property type="match status" value="2"/>
</dbReference>
<gene>
    <name evidence="5" type="ORF">J2Z66_005685</name>
</gene>
<feature type="domain" description="HTH araC/xylS-type" evidence="4">
    <location>
        <begin position="11"/>
        <end position="109"/>
    </location>
</feature>
<dbReference type="InterPro" id="IPR009057">
    <property type="entry name" value="Homeodomain-like_sf"/>
</dbReference>
<comment type="caution">
    <text evidence="5">The sequence shown here is derived from an EMBL/GenBank/DDBJ whole genome shotgun (WGS) entry which is preliminary data.</text>
</comment>
<proteinExistence type="predicted"/>
<protein>
    <submittedName>
        <fullName evidence="5">AraC-like DNA-binding protein</fullName>
    </submittedName>
</protein>
<dbReference type="Pfam" id="PF12833">
    <property type="entry name" value="HTH_18"/>
    <property type="match status" value="1"/>
</dbReference>
<dbReference type="EMBL" id="JAGGLB010000023">
    <property type="protein sequence ID" value="MBP1994059.1"/>
    <property type="molecule type" value="Genomic_DNA"/>
</dbReference>
<dbReference type="PROSITE" id="PS01124">
    <property type="entry name" value="HTH_ARAC_FAMILY_2"/>
    <property type="match status" value="1"/>
</dbReference>
<dbReference type="Gene3D" id="2.60.120.260">
    <property type="entry name" value="Galactose-binding domain-like"/>
    <property type="match status" value="1"/>
</dbReference>
<dbReference type="PANTHER" id="PTHR47504">
    <property type="entry name" value="RIGHT ORIGIN-BINDING PROTEIN"/>
    <property type="match status" value="1"/>
</dbReference>
<keyword evidence="3" id="KW-0804">Transcription</keyword>
<keyword evidence="1" id="KW-0805">Transcription regulation</keyword>
<organism evidence="5 6">
    <name type="scientific">Paenibacillus eucommiae</name>
    <dbReference type="NCBI Taxonomy" id="1355755"/>
    <lineage>
        <taxon>Bacteria</taxon>
        <taxon>Bacillati</taxon>
        <taxon>Bacillota</taxon>
        <taxon>Bacilli</taxon>
        <taxon>Bacillales</taxon>
        <taxon>Paenibacillaceae</taxon>
        <taxon>Paenibacillus</taxon>
    </lineage>
</organism>
<dbReference type="PRINTS" id="PR00032">
    <property type="entry name" value="HTHARAC"/>
</dbReference>
<reference evidence="5 6" key="1">
    <citation type="submission" date="2021-03" db="EMBL/GenBank/DDBJ databases">
        <title>Genomic Encyclopedia of Type Strains, Phase IV (KMG-IV): sequencing the most valuable type-strain genomes for metagenomic binning, comparative biology and taxonomic classification.</title>
        <authorList>
            <person name="Goeker M."/>
        </authorList>
    </citation>
    <scope>NUCLEOTIDE SEQUENCE [LARGE SCALE GENOMIC DNA]</scope>
    <source>
        <strain evidence="5 6">DSM 26048</strain>
    </source>
</reference>
<evidence type="ECO:0000256" key="3">
    <source>
        <dbReference type="ARBA" id="ARBA00023163"/>
    </source>
</evidence>
<dbReference type="SUPFAM" id="SSF46689">
    <property type="entry name" value="Homeodomain-like"/>
    <property type="match status" value="2"/>
</dbReference>
<dbReference type="InterPro" id="IPR018060">
    <property type="entry name" value="HTH_AraC"/>
</dbReference>
<dbReference type="InterPro" id="IPR050959">
    <property type="entry name" value="MarA-like"/>
</dbReference>
<evidence type="ECO:0000313" key="6">
    <source>
        <dbReference type="Proteomes" id="UP001519287"/>
    </source>
</evidence>
<keyword evidence="6" id="KW-1185">Reference proteome</keyword>
<name>A0ABS4J2I8_9BACL</name>
<evidence type="ECO:0000259" key="4">
    <source>
        <dbReference type="PROSITE" id="PS01124"/>
    </source>
</evidence>